<dbReference type="SUPFAM" id="SSF53474">
    <property type="entry name" value="alpha/beta-Hydrolases"/>
    <property type="match status" value="1"/>
</dbReference>
<feature type="chain" id="PRO_5011762105" description="Alpha/beta hydrolase family protein" evidence="1">
    <location>
        <begin position="22"/>
        <end position="437"/>
    </location>
</feature>
<dbReference type="Gene3D" id="3.40.50.1820">
    <property type="entry name" value="alpha/beta hydrolase"/>
    <property type="match status" value="1"/>
</dbReference>
<evidence type="ECO:0008006" key="4">
    <source>
        <dbReference type="Google" id="ProtNLM"/>
    </source>
</evidence>
<evidence type="ECO:0000313" key="2">
    <source>
        <dbReference type="EMBL" id="SFK27079.1"/>
    </source>
</evidence>
<proteinExistence type="predicted"/>
<dbReference type="InterPro" id="IPR029058">
    <property type="entry name" value="AB_hydrolase_fold"/>
</dbReference>
<dbReference type="STRING" id="1123062.SAMN02745775_101989"/>
<keyword evidence="1" id="KW-0732">Signal</keyword>
<dbReference type="AlphaFoldDB" id="A0A1I3Y6S3"/>
<dbReference type="RefSeq" id="WP_092956247.1">
    <property type="nucleotide sequence ID" value="NZ_FOSQ01000001.1"/>
</dbReference>
<dbReference type="EMBL" id="FOSQ01000001">
    <property type="protein sequence ID" value="SFK27079.1"/>
    <property type="molecule type" value="Genomic_DNA"/>
</dbReference>
<reference evidence="2 3" key="1">
    <citation type="submission" date="2016-10" db="EMBL/GenBank/DDBJ databases">
        <authorList>
            <person name="de Groot N.N."/>
        </authorList>
    </citation>
    <scope>NUCLEOTIDE SEQUENCE [LARGE SCALE GENOMIC DNA]</scope>
    <source>
        <strain evidence="2 3">DSM 19981</strain>
    </source>
</reference>
<protein>
    <recommendedName>
        <fullName evidence="4">Alpha/beta hydrolase family protein</fullName>
    </recommendedName>
</protein>
<sequence length="437" mass="46820">MTWLRRASVALALLLPGFAAAEVSPADCPPGLPAGTTCLRGRDANGAWLLLARPANWHGGLVTHIFGGPRMAPPARDTTDEDLIRYQEFLAEGWAWASTSRRREGFGLRRAGEDTLAATRAAEAAFGRPRLSVLHGQSWGGAVAARAIETLNEPDAEGRRPWQAALLTSAVLAGPTRAYDMRVDLRAAFQAVCGTHPAPEEPQYPVTLGLARGQVMEREALMARYLACTGADLAPEARTPAQRQALGDLVAASRITEWAIPGHLAWATTVFADIAWRMMEGRSAFGNAGVRYSGTSDDAAFNARVPRITPDPDARAKLARDGDPTGAIAIPVLTLHGIADSTVFVEHAAAYRATLEAAGTAHLLAQVFVDDGEHNKLSAALYPAALAALADWAETRRRPTPGEVRGRCEALRSRYAGECRVLSGYTPPSWESRVNPR</sequence>
<feature type="signal peptide" evidence="1">
    <location>
        <begin position="1"/>
        <end position="21"/>
    </location>
</feature>
<gene>
    <name evidence="2" type="ORF">SAMN02745775_101989</name>
</gene>
<evidence type="ECO:0000256" key="1">
    <source>
        <dbReference type="SAM" id="SignalP"/>
    </source>
</evidence>
<keyword evidence="3" id="KW-1185">Reference proteome</keyword>
<dbReference type="Proteomes" id="UP000199473">
    <property type="component" value="Unassembled WGS sequence"/>
</dbReference>
<evidence type="ECO:0000313" key="3">
    <source>
        <dbReference type="Proteomes" id="UP000199473"/>
    </source>
</evidence>
<name>A0A1I3Y6S3_9PROT</name>
<accession>A0A1I3Y6S3</accession>
<organism evidence="2 3">
    <name type="scientific">Falsiroseomonas stagni DSM 19981</name>
    <dbReference type="NCBI Taxonomy" id="1123062"/>
    <lineage>
        <taxon>Bacteria</taxon>
        <taxon>Pseudomonadati</taxon>
        <taxon>Pseudomonadota</taxon>
        <taxon>Alphaproteobacteria</taxon>
        <taxon>Acetobacterales</taxon>
        <taxon>Roseomonadaceae</taxon>
        <taxon>Falsiroseomonas</taxon>
    </lineage>
</organism>
<dbReference type="OrthoDB" id="7197847at2"/>